<dbReference type="EMBL" id="ABCJ01000004">
    <property type="protein sequence ID" value="EDM23641.1"/>
    <property type="molecule type" value="Genomic_DNA"/>
</dbReference>
<comment type="caution">
    <text evidence="1">The sequence shown here is derived from an EMBL/GenBank/DDBJ whole genome shotgun (WGS) entry which is preliminary data.</text>
</comment>
<name>A0AAI9AHC6_9BACT</name>
<evidence type="ECO:0000313" key="2">
    <source>
        <dbReference type="Proteomes" id="UP000003288"/>
    </source>
</evidence>
<evidence type="ECO:0000313" key="1">
    <source>
        <dbReference type="EMBL" id="EDM23641.1"/>
    </source>
</evidence>
<accession>A0AAI9AHC6</accession>
<gene>
    <name evidence="1" type="ORF">CMTB2_05132</name>
</gene>
<sequence>MIWKKIDFDNLTQTDIIKLMLQNAQHMVIPIENGRCKMLRNIEIMEVLNIYKVNNLFGIGIKLADNCNNNFYFCKRLYIRVISLNF</sequence>
<dbReference type="RefSeq" id="WP_007474542.1">
    <property type="nucleotide sequence ID" value="NZ_ABCJ01000004.1"/>
</dbReference>
<proteinExistence type="predicted"/>
<dbReference type="Proteomes" id="UP000003288">
    <property type="component" value="Unassembled WGS sequence"/>
</dbReference>
<protein>
    <submittedName>
        <fullName evidence="1">Uncharacterized protein</fullName>
    </submittedName>
</protein>
<reference evidence="1 2" key="1">
    <citation type="journal article" date="2011" name="Stand. Genomic Sci.">
        <title>Draft genome sequence of Caminibacter mediatlanticus strain TB-2, an epsilonproteobacterium isolated from a deep-sea hydrothermal vent.</title>
        <authorList>
            <person name="Giovannelli D."/>
            <person name="Ferriera S."/>
            <person name="Johnson J."/>
            <person name="Kravitz S."/>
            <person name="Perez-Rodriguez I."/>
            <person name="Ricci J."/>
            <person name="O'Brien C."/>
            <person name="Voordeckers J.W."/>
            <person name="Bini E."/>
            <person name="Vetriani C."/>
        </authorList>
    </citation>
    <scope>NUCLEOTIDE SEQUENCE [LARGE SCALE GENOMIC DNA]</scope>
    <source>
        <strain evidence="1 2">TB-2</strain>
    </source>
</reference>
<organism evidence="1 2">
    <name type="scientific">Caminibacter mediatlanticus TB-2</name>
    <dbReference type="NCBI Taxonomy" id="391592"/>
    <lineage>
        <taxon>Bacteria</taxon>
        <taxon>Pseudomonadati</taxon>
        <taxon>Campylobacterota</taxon>
        <taxon>Epsilonproteobacteria</taxon>
        <taxon>Nautiliales</taxon>
        <taxon>Nautiliaceae</taxon>
        <taxon>Caminibacter</taxon>
    </lineage>
</organism>
<dbReference type="AlphaFoldDB" id="A0AAI9AHC6"/>